<organism evidence="1 2">
    <name type="scientific">Tianweitania sediminis</name>
    <dbReference type="NCBI Taxonomy" id="1502156"/>
    <lineage>
        <taxon>Bacteria</taxon>
        <taxon>Pseudomonadati</taxon>
        <taxon>Pseudomonadota</taxon>
        <taxon>Alphaproteobacteria</taxon>
        <taxon>Hyphomicrobiales</taxon>
        <taxon>Phyllobacteriaceae</taxon>
        <taxon>Tianweitania</taxon>
    </lineage>
</organism>
<accession>A0A8J7RGC0</accession>
<protein>
    <submittedName>
        <fullName evidence="1">Uncharacterized protein</fullName>
    </submittedName>
</protein>
<gene>
    <name evidence="1" type="ORF">J5Y06_04520</name>
</gene>
<proteinExistence type="predicted"/>
<dbReference type="EMBL" id="JAGIYY010000001">
    <property type="protein sequence ID" value="MBP0437921.1"/>
    <property type="molecule type" value="Genomic_DNA"/>
</dbReference>
<name>A0A8J7RGC0_9HYPH</name>
<evidence type="ECO:0000313" key="1">
    <source>
        <dbReference type="EMBL" id="MBP0437921.1"/>
    </source>
</evidence>
<dbReference type="AlphaFoldDB" id="A0A8J7RGC0"/>
<dbReference type="Proteomes" id="UP000666240">
    <property type="component" value="Unassembled WGS sequence"/>
</dbReference>
<keyword evidence="2" id="KW-1185">Reference proteome</keyword>
<evidence type="ECO:0000313" key="2">
    <source>
        <dbReference type="Proteomes" id="UP000666240"/>
    </source>
</evidence>
<comment type="caution">
    <text evidence="1">The sequence shown here is derived from an EMBL/GenBank/DDBJ whole genome shotgun (WGS) entry which is preliminary data.</text>
</comment>
<sequence>MVRFALLFSTAGIALALFLAPMVARDERTVFARGAALDYASTGSIGAAGSYTIRRSVLSKSPNAVCVIRANGSRNGDC</sequence>
<reference evidence="1" key="1">
    <citation type="submission" date="2021-03" db="EMBL/GenBank/DDBJ databases">
        <title>Genome sequencing and assembly of Tianweitania sediminis.</title>
        <authorList>
            <person name="Chhetri G."/>
        </authorList>
    </citation>
    <scope>NUCLEOTIDE SEQUENCE</scope>
    <source>
        <strain evidence="1">Z8</strain>
    </source>
</reference>